<reference evidence="2 3" key="1">
    <citation type="submission" date="2019-05" db="EMBL/GenBank/DDBJ databases">
        <title>Verrucobacter flavum gen. nov., sp. nov. a new member of the family Verrucomicrobiaceae.</title>
        <authorList>
            <person name="Szuroczki S."/>
            <person name="Abbaszade G."/>
            <person name="Szabo A."/>
            <person name="Felfoldi T."/>
            <person name="Schumann P."/>
            <person name="Boka K."/>
            <person name="Keki Z."/>
            <person name="Toumi M."/>
            <person name="Toth E."/>
        </authorList>
    </citation>
    <scope>NUCLEOTIDE SEQUENCE [LARGE SCALE GENOMIC DNA]</scope>
    <source>
        <strain evidence="2 3">MG-N-17</strain>
    </source>
</reference>
<keyword evidence="2" id="KW-0378">Hydrolase</keyword>
<keyword evidence="3" id="KW-1185">Reference proteome</keyword>
<gene>
    <name evidence="2" type="ORF">FEM03_07740</name>
</gene>
<dbReference type="Gene3D" id="3.40.1440.10">
    <property type="entry name" value="GIY-YIG endonuclease"/>
    <property type="match status" value="1"/>
</dbReference>
<dbReference type="PROSITE" id="PS50164">
    <property type="entry name" value="GIY_YIG"/>
    <property type="match status" value="1"/>
</dbReference>
<dbReference type="InterPro" id="IPR035901">
    <property type="entry name" value="GIY-YIG_endonuc_sf"/>
</dbReference>
<dbReference type="SMART" id="SM00465">
    <property type="entry name" value="GIYc"/>
    <property type="match status" value="1"/>
</dbReference>
<feature type="domain" description="GIY-YIG" evidence="1">
    <location>
        <begin position="38"/>
        <end position="118"/>
    </location>
</feature>
<organism evidence="2 3">
    <name type="scientific">Phragmitibacter flavus</name>
    <dbReference type="NCBI Taxonomy" id="2576071"/>
    <lineage>
        <taxon>Bacteria</taxon>
        <taxon>Pseudomonadati</taxon>
        <taxon>Verrucomicrobiota</taxon>
        <taxon>Verrucomicrobiia</taxon>
        <taxon>Verrucomicrobiales</taxon>
        <taxon>Verrucomicrobiaceae</taxon>
        <taxon>Phragmitibacter</taxon>
    </lineage>
</organism>
<dbReference type="PANTHER" id="PTHR30562:SF1">
    <property type="entry name" value="UVRABC SYSTEM PROTEIN C"/>
    <property type="match status" value="1"/>
</dbReference>
<keyword evidence="2" id="KW-0540">Nuclease</keyword>
<dbReference type="Pfam" id="PF01541">
    <property type="entry name" value="GIY-YIG"/>
    <property type="match status" value="1"/>
</dbReference>
<name>A0A5R8KGJ7_9BACT</name>
<dbReference type="SUPFAM" id="SSF82771">
    <property type="entry name" value="GIY-YIG endonuclease"/>
    <property type="match status" value="1"/>
</dbReference>
<sequence length="278" mass="31482">MVEVAKNLRRGARQMPLFALENPLSARLGVGFFKSVPSRAGVYFFRDVESRLLYIGQSHDLRARIGSYRHLSLDRNPRRLLRLVHRITHVEWVECEGAAEAIELERKLLLEHRPPFNRAGVWPGYAWWMTVKLAANGVHVGLSRQAGGETECMGPFPAGLRYAHASLMRCVFRYLNPECSLGAYPLGLLNLTVPLSMLLKLEAKDGKRLVDLMVGWVSGQSDELLVILESVVGGKDEREVEYWAGELESLRRFFKKRRSGTDALKMPAAPPLPMFPEW</sequence>
<dbReference type="CDD" id="cd10434">
    <property type="entry name" value="GIY-YIG_UvrC_Cho"/>
    <property type="match status" value="1"/>
</dbReference>
<dbReference type="InterPro" id="IPR047296">
    <property type="entry name" value="GIY-YIG_UvrC_Cho"/>
</dbReference>
<comment type="caution">
    <text evidence="2">The sequence shown here is derived from an EMBL/GenBank/DDBJ whole genome shotgun (WGS) entry which is preliminary data.</text>
</comment>
<dbReference type="GO" id="GO:0004519">
    <property type="term" value="F:endonuclease activity"/>
    <property type="evidence" value="ECO:0007669"/>
    <property type="project" value="UniProtKB-KW"/>
</dbReference>
<dbReference type="PANTHER" id="PTHR30562">
    <property type="entry name" value="UVRC/OXIDOREDUCTASE"/>
    <property type="match status" value="1"/>
</dbReference>
<evidence type="ECO:0000313" key="2">
    <source>
        <dbReference type="EMBL" id="TLD71410.1"/>
    </source>
</evidence>
<dbReference type="RefSeq" id="WP_138085624.1">
    <property type="nucleotide sequence ID" value="NZ_VAUV01000005.1"/>
</dbReference>
<dbReference type="OrthoDB" id="190275at2"/>
<dbReference type="InterPro" id="IPR050066">
    <property type="entry name" value="UvrABC_protein_C"/>
</dbReference>
<evidence type="ECO:0000259" key="1">
    <source>
        <dbReference type="PROSITE" id="PS50164"/>
    </source>
</evidence>
<evidence type="ECO:0000313" key="3">
    <source>
        <dbReference type="Proteomes" id="UP000306196"/>
    </source>
</evidence>
<protein>
    <submittedName>
        <fullName evidence="2">Nucleotide excision repair endonuclease</fullName>
    </submittedName>
</protein>
<dbReference type="Proteomes" id="UP000306196">
    <property type="component" value="Unassembled WGS sequence"/>
</dbReference>
<dbReference type="EMBL" id="VAUV01000005">
    <property type="protein sequence ID" value="TLD71410.1"/>
    <property type="molecule type" value="Genomic_DNA"/>
</dbReference>
<dbReference type="GO" id="GO:0009380">
    <property type="term" value="C:excinuclease repair complex"/>
    <property type="evidence" value="ECO:0007669"/>
    <property type="project" value="TreeGrafter"/>
</dbReference>
<dbReference type="AlphaFoldDB" id="A0A5R8KGJ7"/>
<proteinExistence type="predicted"/>
<keyword evidence="2" id="KW-0255">Endonuclease</keyword>
<accession>A0A5R8KGJ7</accession>
<dbReference type="InterPro" id="IPR000305">
    <property type="entry name" value="GIY-YIG_endonuc"/>
</dbReference>
<dbReference type="GO" id="GO:0006289">
    <property type="term" value="P:nucleotide-excision repair"/>
    <property type="evidence" value="ECO:0007669"/>
    <property type="project" value="InterPro"/>
</dbReference>